<protein>
    <submittedName>
        <fullName evidence="2">Uncharacterized protein</fullName>
    </submittedName>
</protein>
<gene>
    <name evidence="2" type="primary">Contig2429.g2620</name>
    <name evidence="2" type="ORF">STYLEM_14092</name>
</gene>
<reference evidence="2 3" key="1">
    <citation type="submission" date="2014-06" db="EMBL/GenBank/DDBJ databases">
        <authorList>
            <person name="Swart Estienne"/>
        </authorList>
    </citation>
    <scope>NUCLEOTIDE SEQUENCE [LARGE SCALE GENOMIC DNA]</scope>
    <source>
        <strain evidence="2 3">130c</strain>
    </source>
</reference>
<evidence type="ECO:0000313" key="2">
    <source>
        <dbReference type="EMBL" id="CDW85022.1"/>
    </source>
</evidence>
<feature type="region of interest" description="Disordered" evidence="1">
    <location>
        <begin position="537"/>
        <end position="572"/>
    </location>
</feature>
<proteinExistence type="predicted"/>
<dbReference type="Proteomes" id="UP000039865">
    <property type="component" value="Unassembled WGS sequence"/>
</dbReference>
<dbReference type="InParanoid" id="A0A078AUV3"/>
<feature type="compositionally biased region" description="Polar residues" evidence="1">
    <location>
        <begin position="486"/>
        <end position="501"/>
    </location>
</feature>
<feature type="compositionally biased region" description="Basic and acidic residues" evidence="1">
    <location>
        <begin position="504"/>
        <end position="516"/>
    </location>
</feature>
<dbReference type="EMBL" id="CCKQ01013369">
    <property type="protein sequence ID" value="CDW85022.1"/>
    <property type="molecule type" value="Genomic_DNA"/>
</dbReference>
<sequence length="704" mass="81675">MKAFQTTLMKLTKQKLSPNNNKNQMTITAKNKYKNITDSFLNTSIDEKHYKGIERINIPSKLRNDKYQSKSLVTRQNSTQLSFNQQINGHKYLLPFSEKEELQQKFSTMSEQKQREHSAAQKYYLKYDIPKIRTVTIEQSEQEQKEQESIDDIRGSAKAFDFDQSFMQLKARQIELEQSIQNQPRKPKGALPPREIPANQRASSLMHLSRELFQKQANLSSYYQTGMNIENSVLKDRNLTTIQNPYLITVTKDLFGSPQQFDFAQANNFNYDHKQFFPKTSLYSQKKEKLNDYKHNISTQVDENKDDLIINKFQMNHKYKHYERDSQLKVLNLDLNKSEMISGNQSLEMTNRDKISTSFVQQLDIDSGNNTKRDRIVLIQKNQLKVHTRIKKSGMISPMRKSKLDKQIKESQKFVVKIRADDFIKIASNQIHSYTTNNGDQSSQNANKQQLEHFDTYPLNTNMQSSGELVKNEESIGNHLEKKIDQPSNRNTQLEKQSKLLSSRKKEENSRAKSHISKDKAAAIMFFQTEIENINNNSSVNKTHSKSRNAYYDQNQKSKRNQSLESYRQQMQSPLRNSIVNEIMEKSSILDSGQSSGFPSLINLNNVNVSAYSKNITDLKNKTQPINNAINVTAVVINPSETQHVFGINKIQNTKDFLSTYFKSKDPKPFENFQKKYKMQKVRDAVAKLERSTLNHNANPNKTM</sequence>
<feature type="compositionally biased region" description="Polar residues" evidence="1">
    <location>
        <begin position="561"/>
        <end position="572"/>
    </location>
</feature>
<keyword evidence="3" id="KW-1185">Reference proteome</keyword>
<organism evidence="2 3">
    <name type="scientific">Stylonychia lemnae</name>
    <name type="common">Ciliate</name>
    <dbReference type="NCBI Taxonomy" id="5949"/>
    <lineage>
        <taxon>Eukaryota</taxon>
        <taxon>Sar</taxon>
        <taxon>Alveolata</taxon>
        <taxon>Ciliophora</taxon>
        <taxon>Intramacronucleata</taxon>
        <taxon>Spirotrichea</taxon>
        <taxon>Stichotrichia</taxon>
        <taxon>Sporadotrichida</taxon>
        <taxon>Oxytrichidae</taxon>
        <taxon>Stylonychinae</taxon>
        <taxon>Stylonychia</taxon>
    </lineage>
</organism>
<evidence type="ECO:0000313" key="3">
    <source>
        <dbReference type="Proteomes" id="UP000039865"/>
    </source>
</evidence>
<feature type="region of interest" description="Disordered" evidence="1">
    <location>
        <begin position="480"/>
        <end position="516"/>
    </location>
</feature>
<accession>A0A078AUV3</accession>
<name>A0A078AUV3_STYLE</name>
<evidence type="ECO:0000256" key="1">
    <source>
        <dbReference type="SAM" id="MobiDB-lite"/>
    </source>
</evidence>
<dbReference type="AlphaFoldDB" id="A0A078AUV3"/>